<dbReference type="InterPro" id="IPR003593">
    <property type="entry name" value="AAA+_ATPase"/>
</dbReference>
<keyword evidence="3 5" id="KW-0067">ATP-binding</keyword>
<dbReference type="GO" id="GO:0005524">
    <property type="term" value="F:ATP binding"/>
    <property type="evidence" value="ECO:0007669"/>
    <property type="project" value="UniProtKB-KW"/>
</dbReference>
<dbReference type="PANTHER" id="PTHR43023:SF6">
    <property type="entry name" value="INTERMEMBRANE PHOSPHOLIPID TRANSPORT SYSTEM ATP-BINDING PROTEIN MLAF"/>
    <property type="match status" value="1"/>
</dbReference>
<keyword evidence="1" id="KW-0813">Transport</keyword>
<dbReference type="RefSeq" id="WP_143707993.1">
    <property type="nucleotide sequence ID" value="NZ_PKJC01000020.1"/>
</dbReference>
<dbReference type="EMBL" id="PKJC01000020">
    <property type="protein sequence ID" value="PKZ63843.1"/>
    <property type="molecule type" value="Genomic_DNA"/>
</dbReference>
<evidence type="ECO:0000313" key="5">
    <source>
        <dbReference type="EMBL" id="PKZ63843.1"/>
    </source>
</evidence>
<dbReference type="SMART" id="SM00382">
    <property type="entry name" value="AAA"/>
    <property type="match status" value="1"/>
</dbReference>
<sequence length="188" mass="20384">MGVEVSVENLTKSFGSQNIWRDVSLTLPEGEVSALLGPSGTGKSVFLKTLIGLLHPEQGSVIIDGTDITQCSAKELYEIRKLFGVLFQDGALFGSMSLFDNIAFPLREHTKKKENEVRDIVMEKIDLVGLTGAEDKLPGEISGGMRKRAGLARALVLDPQIILCDEPDSGLDPVRTAYISQLLIDINA</sequence>
<name>A0A2I1R3Z0_9ACTN</name>
<dbReference type="Proteomes" id="UP000234662">
    <property type="component" value="Unassembled WGS sequence"/>
</dbReference>
<evidence type="ECO:0000259" key="4">
    <source>
        <dbReference type="PROSITE" id="PS50893"/>
    </source>
</evidence>
<gene>
    <name evidence="5" type="ORF">CYJ73_20060</name>
</gene>
<evidence type="ECO:0000256" key="2">
    <source>
        <dbReference type="ARBA" id="ARBA00022741"/>
    </source>
</evidence>
<dbReference type="InterPro" id="IPR027417">
    <property type="entry name" value="P-loop_NTPase"/>
</dbReference>
<feature type="non-terminal residue" evidence="5">
    <location>
        <position position="188"/>
    </location>
</feature>
<protein>
    <submittedName>
        <fullName evidence="5">ABC transporter ATP-binding protein</fullName>
    </submittedName>
</protein>
<dbReference type="Pfam" id="PF00005">
    <property type="entry name" value="ABC_tran"/>
    <property type="match status" value="1"/>
</dbReference>
<dbReference type="PROSITE" id="PS00211">
    <property type="entry name" value="ABC_TRANSPORTER_1"/>
    <property type="match status" value="1"/>
</dbReference>
<evidence type="ECO:0000313" key="6">
    <source>
        <dbReference type="Proteomes" id="UP000234662"/>
    </source>
</evidence>
<dbReference type="GO" id="GO:0016887">
    <property type="term" value="F:ATP hydrolysis activity"/>
    <property type="evidence" value="ECO:0007669"/>
    <property type="project" value="InterPro"/>
</dbReference>
<evidence type="ECO:0000256" key="1">
    <source>
        <dbReference type="ARBA" id="ARBA00022448"/>
    </source>
</evidence>
<dbReference type="InterPro" id="IPR003439">
    <property type="entry name" value="ABC_transporter-like_ATP-bd"/>
</dbReference>
<dbReference type="AlphaFoldDB" id="A0A2I1R3Z0"/>
<dbReference type="STRING" id="2055.BCM27_18940"/>
<dbReference type="PANTHER" id="PTHR43023">
    <property type="entry name" value="PROTEIN TRIGALACTOSYLDIACYLGLYCEROL 3, CHLOROPLASTIC"/>
    <property type="match status" value="1"/>
</dbReference>
<feature type="domain" description="ABC transporter" evidence="4">
    <location>
        <begin position="5"/>
        <end position="188"/>
    </location>
</feature>
<dbReference type="Gene3D" id="3.40.50.300">
    <property type="entry name" value="P-loop containing nucleotide triphosphate hydrolases"/>
    <property type="match status" value="1"/>
</dbReference>
<reference evidence="5 6" key="1">
    <citation type="submission" date="2017-12" db="EMBL/GenBank/DDBJ databases">
        <title>Phylogenetic diversity of female urinary microbiome.</title>
        <authorList>
            <person name="Thomas-White K."/>
            <person name="Wolfe A.J."/>
        </authorList>
    </citation>
    <scope>NUCLEOTIDE SEQUENCE [LARGE SCALE GENOMIC DNA]</scope>
    <source>
        <strain evidence="5 6">UMB0777</strain>
    </source>
</reference>
<dbReference type="InterPro" id="IPR017871">
    <property type="entry name" value="ABC_transporter-like_CS"/>
</dbReference>
<accession>A0A2I1R3Z0</accession>
<evidence type="ECO:0000256" key="3">
    <source>
        <dbReference type="ARBA" id="ARBA00022840"/>
    </source>
</evidence>
<keyword evidence="2" id="KW-0547">Nucleotide-binding</keyword>
<proteinExistence type="predicted"/>
<dbReference type="SUPFAM" id="SSF52540">
    <property type="entry name" value="P-loop containing nucleoside triphosphate hydrolases"/>
    <property type="match status" value="1"/>
</dbReference>
<dbReference type="PROSITE" id="PS50893">
    <property type="entry name" value="ABC_TRANSPORTER_2"/>
    <property type="match status" value="1"/>
</dbReference>
<comment type="caution">
    <text evidence="5">The sequence shown here is derived from an EMBL/GenBank/DDBJ whole genome shotgun (WGS) entry which is preliminary data.</text>
</comment>
<organism evidence="5 6">
    <name type="scientific">Gordonia terrae</name>
    <dbReference type="NCBI Taxonomy" id="2055"/>
    <lineage>
        <taxon>Bacteria</taxon>
        <taxon>Bacillati</taxon>
        <taxon>Actinomycetota</taxon>
        <taxon>Actinomycetes</taxon>
        <taxon>Mycobacteriales</taxon>
        <taxon>Gordoniaceae</taxon>
        <taxon>Gordonia</taxon>
    </lineage>
</organism>